<evidence type="ECO:0000313" key="1">
    <source>
        <dbReference type="EMBL" id="JAU56181.1"/>
    </source>
</evidence>
<gene>
    <name evidence="1" type="ORF">LE_TR5445_c6_g1_i1_g.20233</name>
</gene>
<organism evidence="1">
    <name type="scientific">Noccaea caerulescens</name>
    <name type="common">Alpine penny-cress</name>
    <name type="synonym">Thlaspi caerulescens</name>
    <dbReference type="NCBI Taxonomy" id="107243"/>
    <lineage>
        <taxon>Eukaryota</taxon>
        <taxon>Viridiplantae</taxon>
        <taxon>Streptophyta</taxon>
        <taxon>Embryophyta</taxon>
        <taxon>Tracheophyta</taxon>
        <taxon>Spermatophyta</taxon>
        <taxon>Magnoliopsida</taxon>
        <taxon>eudicotyledons</taxon>
        <taxon>Gunneridae</taxon>
        <taxon>Pentapetalae</taxon>
        <taxon>rosids</taxon>
        <taxon>malvids</taxon>
        <taxon>Brassicales</taxon>
        <taxon>Brassicaceae</taxon>
        <taxon>Coluteocarpeae</taxon>
        <taxon>Noccaea</taxon>
    </lineage>
</organism>
<dbReference type="AlphaFoldDB" id="A0A1J3GM04"/>
<dbReference type="EMBL" id="GEVL01021160">
    <property type="protein sequence ID" value="JAU56181.1"/>
    <property type="molecule type" value="Transcribed_RNA"/>
</dbReference>
<accession>A0A1J3GM04</accession>
<name>A0A1J3GM04_NOCCA</name>
<protein>
    <submittedName>
        <fullName evidence="1">Putative RNA polymerase II transcription factor B subunit 1-1</fullName>
    </submittedName>
</protein>
<sequence>MWWKLTVISRKICCFTEYLYSTKNAAVPSAEAADDELLAVLLKPDEIAARETHRKIRRVDDMVADQADDYSHIMDVVEPQNDQFRR</sequence>
<reference evidence="1" key="1">
    <citation type="submission" date="2016-07" db="EMBL/GenBank/DDBJ databases">
        <title>De novo transcriptome assembly of four accessions of the metal hyperaccumulator plant Noccaea caerulescens.</title>
        <authorList>
            <person name="Blande D."/>
            <person name="Halimaa P."/>
            <person name="Tervahauta A.I."/>
            <person name="Aarts M.G."/>
            <person name="Karenlampi S.O."/>
        </authorList>
    </citation>
    <scope>NUCLEOTIDE SEQUENCE</scope>
</reference>
<proteinExistence type="predicted"/>